<dbReference type="AlphaFoldDB" id="I3SA80"/>
<accession>I3SA80</accession>
<name>I3SA80_LOTJA</name>
<evidence type="ECO:0000313" key="1">
    <source>
        <dbReference type="EMBL" id="AFK37172.1"/>
    </source>
</evidence>
<sequence length="61" mass="7424">MFPYLSTTSYWSVFKLLFIRDHFFPRTHFWAPPVLDNYIPFTLVLYLIFRVANHLTTSPHF</sequence>
<protein>
    <submittedName>
        <fullName evidence="1">Uncharacterized protein</fullName>
    </submittedName>
</protein>
<dbReference type="EMBL" id="BT137377">
    <property type="protein sequence ID" value="AFK37172.1"/>
    <property type="molecule type" value="mRNA"/>
</dbReference>
<proteinExistence type="evidence at transcript level"/>
<organism evidence="1">
    <name type="scientific">Lotus japonicus</name>
    <name type="common">Lotus corniculatus var. japonicus</name>
    <dbReference type="NCBI Taxonomy" id="34305"/>
    <lineage>
        <taxon>Eukaryota</taxon>
        <taxon>Viridiplantae</taxon>
        <taxon>Streptophyta</taxon>
        <taxon>Embryophyta</taxon>
        <taxon>Tracheophyta</taxon>
        <taxon>Spermatophyta</taxon>
        <taxon>Magnoliopsida</taxon>
        <taxon>eudicotyledons</taxon>
        <taxon>Gunneridae</taxon>
        <taxon>Pentapetalae</taxon>
        <taxon>rosids</taxon>
        <taxon>fabids</taxon>
        <taxon>Fabales</taxon>
        <taxon>Fabaceae</taxon>
        <taxon>Papilionoideae</taxon>
        <taxon>50 kb inversion clade</taxon>
        <taxon>NPAAA clade</taxon>
        <taxon>Hologalegina</taxon>
        <taxon>robinioid clade</taxon>
        <taxon>Loteae</taxon>
        <taxon>Lotus</taxon>
    </lineage>
</organism>
<reference evidence="1" key="1">
    <citation type="submission" date="2012-05" db="EMBL/GenBank/DDBJ databases">
        <authorList>
            <person name="Krishnakumar V."/>
            <person name="Cheung F."/>
            <person name="Xiao Y."/>
            <person name="Chan A."/>
            <person name="Moskal W.A."/>
            <person name="Town C.D."/>
        </authorList>
    </citation>
    <scope>NUCLEOTIDE SEQUENCE</scope>
</reference>